<feature type="transmembrane region" description="Helical" evidence="1">
    <location>
        <begin position="192"/>
        <end position="210"/>
    </location>
</feature>
<feature type="transmembrane region" description="Helical" evidence="1">
    <location>
        <begin position="216"/>
        <end position="237"/>
    </location>
</feature>
<feature type="transmembrane region" description="Helical" evidence="1">
    <location>
        <begin position="129"/>
        <end position="153"/>
    </location>
</feature>
<feature type="transmembrane region" description="Helical" evidence="1">
    <location>
        <begin position="50"/>
        <end position="74"/>
    </location>
</feature>
<dbReference type="AlphaFoldDB" id="A0A0A0IHT1"/>
<dbReference type="RefSeq" id="WP_039259179.1">
    <property type="nucleotide sequence ID" value="NZ_JDRY01000020.1"/>
</dbReference>
<evidence type="ECO:0000313" key="2">
    <source>
        <dbReference type="EMBL" id="KGN00548.1"/>
    </source>
</evidence>
<feature type="transmembrane region" description="Helical" evidence="1">
    <location>
        <begin position="86"/>
        <end position="108"/>
    </location>
</feature>
<organism evidence="2 3">
    <name type="scientific">Clostridium botulinum C/D str. DC5</name>
    <dbReference type="NCBI Taxonomy" id="1443128"/>
    <lineage>
        <taxon>Bacteria</taxon>
        <taxon>Bacillati</taxon>
        <taxon>Bacillota</taxon>
        <taxon>Clostridia</taxon>
        <taxon>Eubacteriales</taxon>
        <taxon>Clostridiaceae</taxon>
        <taxon>Clostridium</taxon>
    </lineage>
</organism>
<reference evidence="2 3" key="1">
    <citation type="submission" date="2014-01" db="EMBL/GenBank/DDBJ databases">
        <title>Plasmidome dynamics in the species complex Clostridium novyi sensu lato converts strains of independent lineages into distinctly different pathogens.</title>
        <authorList>
            <person name="Skarin H."/>
            <person name="Segerman B."/>
        </authorList>
    </citation>
    <scope>NUCLEOTIDE SEQUENCE [LARGE SCALE GENOMIC DNA]</scope>
    <source>
        <strain evidence="2 3">DC5</strain>
    </source>
</reference>
<name>A0A0A0IHT1_CLOBO</name>
<keyword evidence="1" id="KW-1133">Transmembrane helix</keyword>
<proteinExistence type="predicted"/>
<protein>
    <submittedName>
        <fullName evidence="2">Membrane protein</fullName>
    </submittedName>
</protein>
<gene>
    <name evidence="2" type="ORF">Z955_03330</name>
</gene>
<comment type="caution">
    <text evidence="2">The sequence shown here is derived from an EMBL/GenBank/DDBJ whole genome shotgun (WGS) entry which is preliminary data.</text>
</comment>
<evidence type="ECO:0000313" key="3">
    <source>
        <dbReference type="Proteomes" id="UP000030014"/>
    </source>
</evidence>
<accession>A0A0A0IHT1</accession>
<evidence type="ECO:0000256" key="1">
    <source>
        <dbReference type="SAM" id="Phobius"/>
    </source>
</evidence>
<keyword evidence="1" id="KW-0472">Membrane</keyword>
<keyword evidence="1" id="KW-0812">Transmembrane</keyword>
<feature type="transmembrane region" description="Helical" evidence="1">
    <location>
        <begin position="159"/>
        <end position="183"/>
    </location>
</feature>
<sequence length="253" mass="29563">MDKEKFYIDMPDQITIQNQINIILDKGLKEKQSFYKYIKNMYKQIGLNNLFHDAIEIIFVGLVAFGIFISIILQGQEMSCMKVNKIYVFIMIISPILYLGLSLISFISTKERGTYEIEMTCKYNLYQLAVFRMLIFSIVSIFFNVVVIGIIVIKYKEINFIRAFMISSTSLFLFSYLFLYLVLKIPSRVTKYLVIIGWIIINSILCFVNIDLYMNILMSLPIVVYAAVTFTCVYFYIKKLKELIKFTSIKGVM</sequence>
<dbReference type="Proteomes" id="UP000030014">
    <property type="component" value="Unassembled WGS sequence"/>
</dbReference>
<dbReference type="EMBL" id="JDRY01000020">
    <property type="protein sequence ID" value="KGN00548.1"/>
    <property type="molecule type" value="Genomic_DNA"/>
</dbReference>